<gene>
    <name evidence="1" type="ORF">AVDCRST_MAG70-2494</name>
</gene>
<reference evidence="1" key="1">
    <citation type="submission" date="2020-02" db="EMBL/GenBank/DDBJ databases">
        <authorList>
            <person name="Meier V. D."/>
        </authorList>
    </citation>
    <scope>NUCLEOTIDE SEQUENCE</scope>
    <source>
        <strain evidence="1">AVDCRST_MAG70</strain>
    </source>
</reference>
<dbReference type="EMBL" id="CADCWH010000397">
    <property type="protein sequence ID" value="CAA9570907.1"/>
    <property type="molecule type" value="Genomic_DNA"/>
</dbReference>
<accession>A0A6J4V9C7</accession>
<organism evidence="1">
    <name type="scientific">uncultured Thermomicrobiales bacterium</name>
    <dbReference type="NCBI Taxonomy" id="1645740"/>
    <lineage>
        <taxon>Bacteria</taxon>
        <taxon>Pseudomonadati</taxon>
        <taxon>Thermomicrobiota</taxon>
        <taxon>Thermomicrobia</taxon>
        <taxon>Thermomicrobiales</taxon>
        <taxon>environmental samples</taxon>
    </lineage>
</organism>
<proteinExistence type="predicted"/>
<evidence type="ECO:0000313" key="1">
    <source>
        <dbReference type="EMBL" id="CAA9570907.1"/>
    </source>
</evidence>
<protein>
    <submittedName>
        <fullName evidence="1">Uncharacterized protein</fullName>
    </submittedName>
</protein>
<sequence>MIGRVIGTVISTGYLATGSRSLPEWSMKWSWGDDHHVTVGDVL</sequence>
<name>A0A6J4V9C7_9BACT</name>
<dbReference type="AlphaFoldDB" id="A0A6J4V9C7"/>